<evidence type="ECO:0000313" key="2">
    <source>
        <dbReference type="Proteomes" id="UP000036959"/>
    </source>
</evidence>
<protein>
    <submittedName>
        <fullName evidence="1">Aromatic ring-cleaving dioxygenase</fullName>
    </submittedName>
</protein>
<dbReference type="PANTHER" id="PTHR36423">
    <property type="entry name" value="AFR070WP"/>
    <property type="match status" value="1"/>
</dbReference>
<organism evidence="1 2">
    <name type="scientific">Candidatus Burkholderia verschuerenii</name>
    <dbReference type="NCBI Taxonomy" id="242163"/>
    <lineage>
        <taxon>Bacteria</taxon>
        <taxon>Pseudomonadati</taxon>
        <taxon>Pseudomonadota</taxon>
        <taxon>Betaproteobacteria</taxon>
        <taxon>Burkholderiales</taxon>
        <taxon>Burkholderiaceae</taxon>
        <taxon>Burkholderia</taxon>
    </lineage>
</organism>
<gene>
    <name evidence="1" type="ORF">BVER_01020c</name>
</gene>
<proteinExistence type="predicted"/>
<dbReference type="Pfam" id="PF08883">
    <property type="entry name" value="DOPA_dioxygen"/>
    <property type="match status" value="1"/>
</dbReference>
<dbReference type="PANTHER" id="PTHR36423:SF2">
    <property type="entry name" value="AFR070WP"/>
    <property type="match status" value="1"/>
</dbReference>
<comment type="caution">
    <text evidence="1">The sequence shown here is derived from an EMBL/GenBank/DDBJ whole genome shotgun (WGS) entry which is preliminary data.</text>
</comment>
<dbReference type="EMBL" id="LFJJ01000044">
    <property type="protein sequence ID" value="KND60803.1"/>
    <property type="molecule type" value="Genomic_DNA"/>
</dbReference>
<dbReference type="PATRIC" id="fig|242163.4.peg.5228"/>
<dbReference type="Gene3D" id="3.30.70.1240">
    <property type="entry name" value="DOPA-like domains"/>
    <property type="match status" value="1"/>
</dbReference>
<evidence type="ECO:0000313" key="1">
    <source>
        <dbReference type="EMBL" id="KND60803.1"/>
    </source>
</evidence>
<reference evidence="2" key="1">
    <citation type="submission" date="2015-06" db="EMBL/GenBank/DDBJ databases">
        <title>Comparative genomics of Burkholderia leaf nodule symbionts.</title>
        <authorList>
            <person name="Carlier A."/>
            <person name="Eberl L."/>
            <person name="Pinto-Carbo M."/>
        </authorList>
    </citation>
    <scope>NUCLEOTIDE SEQUENCE [LARGE SCALE GENOMIC DNA]</scope>
    <source>
        <strain evidence="2">UZHbot4</strain>
    </source>
</reference>
<dbReference type="Proteomes" id="UP000036959">
    <property type="component" value="Unassembled WGS sequence"/>
</dbReference>
<dbReference type="InterPro" id="IPR014980">
    <property type="entry name" value="DOPA_dioxygen"/>
</dbReference>
<keyword evidence="1" id="KW-0560">Oxidoreductase</keyword>
<sequence length="138" mass="15438">MAGLITLPRTDETMPPTNPAVSANIANWHAHIYFDATTRDAAWQLRQVIESQFADALQSGTLTLGRFHERPVGPHPAWSFQLGFGSESLTTMLEWLALNHGALDVFMHPNTGDALKDHRDSAVWIGRSYELVLKRLMD</sequence>
<dbReference type="GO" id="GO:0051213">
    <property type="term" value="F:dioxygenase activity"/>
    <property type="evidence" value="ECO:0007669"/>
    <property type="project" value="UniProtKB-KW"/>
</dbReference>
<name>A0A0L0MEN8_9BURK</name>
<dbReference type="SUPFAM" id="SSF143410">
    <property type="entry name" value="DOPA-like"/>
    <property type="match status" value="1"/>
</dbReference>
<accession>A0A0L0MEN8</accession>
<dbReference type="AlphaFoldDB" id="A0A0L0MEN8"/>
<keyword evidence="2" id="KW-1185">Reference proteome</keyword>
<keyword evidence="1" id="KW-0223">Dioxygenase</keyword>
<dbReference type="InterPro" id="IPR023389">
    <property type="entry name" value="DOPA-like_sf"/>
</dbReference>
<dbReference type="PIRSF" id="PIRSF028139">
    <property type="entry name" value="DOPA-diox_rel_Mll2280"/>
    <property type="match status" value="1"/>
</dbReference>